<evidence type="ECO:0000313" key="1">
    <source>
        <dbReference type="EMBL" id="WLW38243.1"/>
    </source>
</evidence>
<dbReference type="EMBL" id="OQ870566">
    <property type="protein sequence ID" value="WLW38243.1"/>
    <property type="molecule type" value="Genomic_DNA"/>
</dbReference>
<evidence type="ECO:0000313" key="2">
    <source>
        <dbReference type="Proteomes" id="UP001237914"/>
    </source>
</evidence>
<reference evidence="1 2" key="1">
    <citation type="submission" date="2023-04" db="EMBL/GenBank/DDBJ databases">
        <authorList>
            <person name="Kongsomboonchoke P."/>
        </authorList>
    </citation>
    <scope>NUCLEOTIDE SEQUENCE [LARGE SCALE GENOMIC DNA]</scope>
</reference>
<dbReference type="Proteomes" id="UP001237914">
    <property type="component" value="Segment"/>
</dbReference>
<sequence>MKVKRANAPIPKKVRIDQTKPGEVVRFIDSEKLYLVSKLTNLASISVNDPLMPQLVYITNLDTGNVIDLRPDTQVVRVKAECEYIEDV</sequence>
<name>A0AA50F0C3_9CAUD</name>
<accession>A0AA50F0C3</accession>
<gene>
    <name evidence="1" type="ORF">MEDNBIBF_00043</name>
</gene>
<proteinExistence type="predicted"/>
<organism evidence="1 2">
    <name type="scientific">Escherichia phage SR02</name>
    <dbReference type="NCBI Taxonomy" id="3056226"/>
    <lineage>
        <taxon>Viruses</taxon>
        <taxon>Duplodnaviria</taxon>
        <taxon>Heunggongvirae</taxon>
        <taxon>Uroviricota</taxon>
        <taxon>Caudoviricetes</taxon>
        <taxon>Mktvariviridae</taxon>
        <taxon>Gordonclarkvirinae</taxon>
        <taxon>Kuravirus</taxon>
        <taxon>Kuravirus SR02</taxon>
    </lineage>
</organism>
<keyword evidence="2" id="KW-1185">Reference proteome</keyword>
<protein>
    <submittedName>
        <fullName evidence="1">Uncharacterized protein</fullName>
    </submittedName>
</protein>